<dbReference type="AlphaFoldDB" id="A0AAD5TDQ0"/>
<evidence type="ECO:0000313" key="2">
    <source>
        <dbReference type="Proteomes" id="UP001212152"/>
    </source>
</evidence>
<proteinExistence type="predicted"/>
<organism evidence="1 2">
    <name type="scientific">Geranomyces variabilis</name>
    <dbReference type="NCBI Taxonomy" id="109894"/>
    <lineage>
        <taxon>Eukaryota</taxon>
        <taxon>Fungi</taxon>
        <taxon>Fungi incertae sedis</taxon>
        <taxon>Chytridiomycota</taxon>
        <taxon>Chytridiomycota incertae sedis</taxon>
        <taxon>Chytridiomycetes</taxon>
        <taxon>Spizellomycetales</taxon>
        <taxon>Powellomycetaceae</taxon>
        <taxon>Geranomyces</taxon>
    </lineage>
</organism>
<sequence>MTVFQNRICFGTRQLPSADPTIELLSAMDEYAEAGFLKLIKKYGKDKGIDGVIERAEARQILPPHSNTTLLRETINILKDLAKRPVARLINEGTERTDDIWIWRDFWDLLFLE</sequence>
<gene>
    <name evidence="1" type="ORF">HDU87_001209</name>
</gene>
<name>A0AAD5TDQ0_9FUNG</name>
<protein>
    <submittedName>
        <fullName evidence="1">Uncharacterized protein</fullName>
    </submittedName>
</protein>
<keyword evidence="2" id="KW-1185">Reference proteome</keyword>
<reference evidence="1" key="1">
    <citation type="submission" date="2020-05" db="EMBL/GenBank/DDBJ databases">
        <title>Phylogenomic resolution of chytrid fungi.</title>
        <authorList>
            <person name="Stajich J.E."/>
            <person name="Amses K."/>
            <person name="Simmons R."/>
            <person name="Seto K."/>
            <person name="Myers J."/>
            <person name="Bonds A."/>
            <person name="Quandt C.A."/>
            <person name="Barry K."/>
            <person name="Liu P."/>
            <person name="Grigoriev I."/>
            <person name="Longcore J.E."/>
            <person name="James T.Y."/>
        </authorList>
    </citation>
    <scope>NUCLEOTIDE SEQUENCE</scope>
    <source>
        <strain evidence="1">JEL0379</strain>
    </source>
</reference>
<dbReference type="EMBL" id="JADGJQ010000124">
    <property type="protein sequence ID" value="KAJ3168128.1"/>
    <property type="molecule type" value="Genomic_DNA"/>
</dbReference>
<evidence type="ECO:0000313" key="1">
    <source>
        <dbReference type="EMBL" id="KAJ3168128.1"/>
    </source>
</evidence>
<comment type="caution">
    <text evidence="1">The sequence shown here is derived from an EMBL/GenBank/DDBJ whole genome shotgun (WGS) entry which is preliminary data.</text>
</comment>
<dbReference type="Proteomes" id="UP001212152">
    <property type="component" value="Unassembled WGS sequence"/>
</dbReference>
<accession>A0AAD5TDQ0</accession>